<organism evidence="4 5">
    <name type="scientific">Arachidicoccus ginsenosidivorans</name>
    <dbReference type="NCBI Taxonomy" id="496057"/>
    <lineage>
        <taxon>Bacteria</taxon>
        <taxon>Pseudomonadati</taxon>
        <taxon>Bacteroidota</taxon>
        <taxon>Chitinophagia</taxon>
        <taxon>Chitinophagales</taxon>
        <taxon>Chitinophagaceae</taxon>
        <taxon>Arachidicoccus</taxon>
    </lineage>
</organism>
<name>A0A5B8VMK7_9BACT</name>
<dbReference type="GO" id="GO:0030246">
    <property type="term" value="F:carbohydrate binding"/>
    <property type="evidence" value="ECO:0007669"/>
    <property type="project" value="InterPro"/>
</dbReference>
<dbReference type="InterPro" id="IPR014718">
    <property type="entry name" value="GH-type_carb-bd"/>
</dbReference>
<evidence type="ECO:0000256" key="1">
    <source>
        <dbReference type="ARBA" id="ARBA00001913"/>
    </source>
</evidence>
<comment type="subunit">
    <text evidence="2">Monomer.</text>
</comment>
<dbReference type="Pfam" id="PF01263">
    <property type="entry name" value="Aldose_epim"/>
    <property type="match status" value="1"/>
</dbReference>
<reference evidence="4 5" key="1">
    <citation type="journal article" date="2017" name="Int. J. Syst. Evol. Microbiol.">
        <title>Arachidicoccus ginsenosidivorans sp. nov., with ginsenoside-converting activity isolated from ginseng cultivating soil.</title>
        <authorList>
            <person name="Siddiqi M.Z."/>
            <person name="Aslam Z."/>
            <person name="Im W.T."/>
        </authorList>
    </citation>
    <scope>NUCLEOTIDE SEQUENCE [LARGE SCALE GENOMIC DNA]</scope>
    <source>
        <strain evidence="4 5">Gsoil 809</strain>
    </source>
</reference>
<gene>
    <name evidence="4" type="ORF">FSB73_09270</name>
</gene>
<dbReference type="SUPFAM" id="SSF74650">
    <property type="entry name" value="Galactose mutarotase-like"/>
    <property type="match status" value="1"/>
</dbReference>
<dbReference type="InterPro" id="IPR011013">
    <property type="entry name" value="Gal_mutarotase_sf_dom"/>
</dbReference>
<dbReference type="OrthoDB" id="9808779at2"/>
<keyword evidence="5" id="KW-1185">Reference proteome</keyword>
<dbReference type="CDD" id="cd01081">
    <property type="entry name" value="Aldose_epim"/>
    <property type="match status" value="1"/>
</dbReference>
<comment type="cofactor">
    <cofactor evidence="1">
        <name>Ca(2+)</name>
        <dbReference type="ChEBI" id="CHEBI:29108"/>
    </cofactor>
</comment>
<evidence type="ECO:0000256" key="3">
    <source>
        <dbReference type="ARBA" id="ARBA00022837"/>
    </source>
</evidence>
<dbReference type="KEGG" id="agi:FSB73_09270"/>
<dbReference type="Proteomes" id="UP000321291">
    <property type="component" value="Chromosome"/>
</dbReference>
<dbReference type="AlphaFoldDB" id="A0A5B8VMK7"/>
<protein>
    <submittedName>
        <fullName evidence="4">Aldose 1-epimerase</fullName>
    </submittedName>
</protein>
<evidence type="ECO:0000313" key="5">
    <source>
        <dbReference type="Proteomes" id="UP000321291"/>
    </source>
</evidence>
<dbReference type="PANTHER" id="PTHR10091">
    <property type="entry name" value="ALDOSE-1-EPIMERASE"/>
    <property type="match status" value="1"/>
</dbReference>
<keyword evidence="3" id="KW-0106">Calcium</keyword>
<dbReference type="GO" id="GO:0006006">
    <property type="term" value="P:glucose metabolic process"/>
    <property type="evidence" value="ECO:0007669"/>
    <property type="project" value="TreeGrafter"/>
</dbReference>
<dbReference type="Gene3D" id="2.70.98.10">
    <property type="match status" value="1"/>
</dbReference>
<accession>A0A5B8VMK7</accession>
<proteinExistence type="predicted"/>
<sequence>MRFEITPGQDHASYILKDNTTGTYAEIFPFGAILNQFTIQSKNGQKVNVIDGFKDQADARENITNGFHSAKLSPFVCRLHKGEYSFEGKNYKIDKHYMGDSAIHGLLFDAPFKVSATHVDENKATLSLTNEYRDNSQGFPFAFDIEVIYKLGINHDLQVTTHVNNAGSGNMPLNDGWHPYFKLGDKVNTAAVRFDSKELVEFDEALLPNGKTSLYTAFNQFKIFGETELDNCFTLNQPSYDGTLPAFEIKDDAVGVLLGIYPDSTYPYLQIYTPPSRSSIAVENLSSVPDSFNNKTGLIILGSGESRTFSTTYKLALL</sequence>
<dbReference type="InterPro" id="IPR008183">
    <property type="entry name" value="Aldose_1/G6P_1-epimerase"/>
</dbReference>
<dbReference type="GO" id="GO:0033499">
    <property type="term" value="P:galactose catabolic process via UDP-galactose, Leloir pathway"/>
    <property type="evidence" value="ECO:0007669"/>
    <property type="project" value="TreeGrafter"/>
</dbReference>
<dbReference type="GO" id="GO:0004034">
    <property type="term" value="F:aldose 1-epimerase activity"/>
    <property type="evidence" value="ECO:0007669"/>
    <property type="project" value="TreeGrafter"/>
</dbReference>
<dbReference type="RefSeq" id="WP_146781215.1">
    <property type="nucleotide sequence ID" value="NZ_CP042434.1"/>
</dbReference>
<dbReference type="EMBL" id="CP042434">
    <property type="protein sequence ID" value="QEC71826.1"/>
    <property type="molecule type" value="Genomic_DNA"/>
</dbReference>
<evidence type="ECO:0000256" key="2">
    <source>
        <dbReference type="ARBA" id="ARBA00011245"/>
    </source>
</evidence>
<dbReference type="PANTHER" id="PTHR10091:SF0">
    <property type="entry name" value="GALACTOSE MUTAROTASE"/>
    <property type="match status" value="1"/>
</dbReference>
<evidence type="ECO:0000313" key="4">
    <source>
        <dbReference type="EMBL" id="QEC71826.1"/>
    </source>
</evidence>